<organism evidence="1 2">
    <name type="scientific">Blattamonas nauphoetae</name>
    <dbReference type="NCBI Taxonomy" id="2049346"/>
    <lineage>
        <taxon>Eukaryota</taxon>
        <taxon>Metamonada</taxon>
        <taxon>Preaxostyla</taxon>
        <taxon>Oxymonadida</taxon>
        <taxon>Blattamonas</taxon>
    </lineage>
</organism>
<proteinExistence type="predicted"/>
<dbReference type="Proteomes" id="UP001281761">
    <property type="component" value="Unassembled WGS sequence"/>
</dbReference>
<accession>A0ABQ9WXH7</accession>
<name>A0ABQ9WXH7_9EUKA</name>
<protein>
    <submittedName>
        <fullName evidence="1">Uncharacterized protein</fullName>
    </submittedName>
</protein>
<sequence length="463" mass="51784">MELLAVLLRMCPFHRPTLEYVLASPIAMAFSSCLSIVENDEHIVVSLLHIHCLVGACLTEGVEFVKCGKRMMQALLSSDVGNAVIAGADEQILGSPPIVQKWIALLETLLVYLAEMECAPHSHHSPAIHNLFEPEEEPFLNIVHKSELSFEEKSAIYCSLVSLVKEEYPFDKTLQDRAAQFLKILEPKLGEFHFPAKLVTDLVPSSAGSPSGFVESIFILLSSHHSTVVVAALSFLHQTAVESSRHLLCRLVESDLVTNVFTSIQPHTLIIPGNETMFNRQVDIINFLANLALPRSLEELGITATVDTLNHREMIFRKVVLPSSEFVTFLISNRCFLNGDVLSSFMSLLATLLRIGPFHRPTLEIVLTSPIVMAFSCCLSCVEDDSFKWRRFTIFYFALQEWKRAGPEVSQSGIRMMQALFSEGFEDTLELMVIRNESGNYGRVLVNDYLNISQQLGLNAKRL</sequence>
<keyword evidence="2" id="KW-1185">Reference proteome</keyword>
<gene>
    <name evidence="1" type="ORF">BLNAU_20882</name>
</gene>
<reference evidence="1 2" key="1">
    <citation type="journal article" date="2022" name="bioRxiv">
        <title>Genomics of Preaxostyla Flagellates Illuminates Evolutionary Transitions and the Path Towards Mitochondrial Loss.</title>
        <authorList>
            <person name="Novak L.V.F."/>
            <person name="Treitli S.C."/>
            <person name="Pyrih J."/>
            <person name="Halakuc P."/>
            <person name="Pipaliya S.V."/>
            <person name="Vacek V."/>
            <person name="Brzon O."/>
            <person name="Soukal P."/>
            <person name="Eme L."/>
            <person name="Dacks J.B."/>
            <person name="Karnkowska A."/>
            <person name="Elias M."/>
            <person name="Hampl V."/>
        </authorList>
    </citation>
    <scope>NUCLEOTIDE SEQUENCE [LARGE SCALE GENOMIC DNA]</scope>
    <source>
        <strain evidence="1">NAU3</strain>
        <tissue evidence="1">Gut</tissue>
    </source>
</reference>
<comment type="caution">
    <text evidence="1">The sequence shown here is derived from an EMBL/GenBank/DDBJ whole genome shotgun (WGS) entry which is preliminary data.</text>
</comment>
<dbReference type="EMBL" id="JARBJD010000309">
    <property type="protein sequence ID" value="KAK2944213.1"/>
    <property type="molecule type" value="Genomic_DNA"/>
</dbReference>
<evidence type="ECO:0000313" key="1">
    <source>
        <dbReference type="EMBL" id="KAK2944213.1"/>
    </source>
</evidence>
<evidence type="ECO:0000313" key="2">
    <source>
        <dbReference type="Proteomes" id="UP001281761"/>
    </source>
</evidence>